<dbReference type="InterPro" id="IPR036890">
    <property type="entry name" value="HATPase_C_sf"/>
</dbReference>
<dbReference type="Gene3D" id="3.30.565.10">
    <property type="entry name" value="Histidine kinase-like ATPase, C-terminal domain"/>
    <property type="match status" value="1"/>
</dbReference>
<feature type="transmembrane region" description="Helical" evidence="6">
    <location>
        <begin position="206"/>
        <end position="227"/>
    </location>
</feature>
<dbReference type="InterPro" id="IPR008979">
    <property type="entry name" value="Galactose-bd-like_sf"/>
</dbReference>
<dbReference type="InterPro" id="IPR003594">
    <property type="entry name" value="HATPase_dom"/>
</dbReference>
<sequence length="835" mass="94959">MLRLFYVPFFLFSLLSFDCSDRNSNAFEPEKAKGGILDLSQWDFQNRKTLPLAGEWKFFWKQWIDPNFTDLTTVSKNRFVFVNAPAVWNGIPFYEEKIESHGFASYELDVLLPKGISNLALAIPDEGTSYNLFANGQLIANAGTVGNTPESSKARYKPQIAVLSDSENIRLVLHVSNFQNRWGGYWYPIRIGNLKNILLEKQIQEGIDFAVCLSAAIMGIYNLLFFLFRKKDPAPLWFSIYCILTLIRTLATGERLGHLFFPSLSWELWNRLEYSSIYLAGPASYAFFNRLCPTKFWERFGIFVNLPYFIFASIVLIFPNPIYTLTLNPVLFYAFFVTVPGWLILLVYGIYKKYEGAWILCLSYVWAFFCTEHDILYSMGFFESRYLIQFGLIALIASYSILISKRFSNSLNRSENLSEKMKSLVSSTREIMTSPSFTSAAQTALEILSKNAQDHSKISSSIFKKNENKRISDFFSYGLFQNLNLFYQKDRAAKNYPGFGTDSYTSRGLFVYLPEANSSRWKQYSIDTENDLCIREVPCLLSKESLEIDLNTLDSPTVAGDRLLLPVQNNRVSFVILDLPIGHFLDSDSNMDWVQGIAYALALSIQNLIRQDREKLAIIGELSAEIAHDIGHHVLLIQKVLKNLISDKSASTASTESDLARAKKETDALANLSLDILEFSKKRIILDLKSVDIREYFREIQEDLELFFEGTGVSFSCEISAEGRIRLDPHRMQRLILNIAKNSIEAAGERGNFSLRVEKEAETLYMIFKDDGPGVSEELKKAFYNSMMETKKPQGSGLGLSIVRKIVIAHGGEVFMDSELGQGSRFTVLLPCPSL</sequence>
<feature type="transmembrane region" description="Helical" evidence="6">
    <location>
        <begin position="386"/>
        <end position="404"/>
    </location>
</feature>
<evidence type="ECO:0000256" key="5">
    <source>
        <dbReference type="ARBA" id="ARBA00023012"/>
    </source>
</evidence>
<evidence type="ECO:0000256" key="3">
    <source>
        <dbReference type="ARBA" id="ARBA00022679"/>
    </source>
</evidence>
<evidence type="ECO:0000256" key="2">
    <source>
        <dbReference type="ARBA" id="ARBA00012438"/>
    </source>
</evidence>
<dbReference type="STRING" id="1218598.LEP1GSC060_1743"/>
<comment type="catalytic activity">
    <reaction evidence="1">
        <text>ATP + protein L-histidine = ADP + protein N-phospho-L-histidine.</text>
        <dbReference type="EC" id="2.7.13.3"/>
    </reaction>
</comment>
<dbReference type="EMBL" id="AOHC02000026">
    <property type="protein sequence ID" value="EMY78073.1"/>
    <property type="molecule type" value="Genomic_DNA"/>
</dbReference>
<evidence type="ECO:0000313" key="8">
    <source>
        <dbReference type="EMBL" id="EMY78073.1"/>
    </source>
</evidence>
<keyword evidence="6" id="KW-0472">Membrane</keyword>
<dbReference type="Pfam" id="PF02518">
    <property type="entry name" value="HATPase_c"/>
    <property type="match status" value="1"/>
</dbReference>
<dbReference type="Proteomes" id="UP000012313">
    <property type="component" value="Unassembled WGS sequence"/>
</dbReference>
<evidence type="ECO:0000256" key="1">
    <source>
        <dbReference type="ARBA" id="ARBA00000085"/>
    </source>
</evidence>
<dbReference type="EC" id="2.7.13.3" evidence="2"/>
<feature type="transmembrane region" description="Helical" evidence="6">
    <location>
        <begin position="234"/>
        <end position="251"/>
    </location>
</feature>
<dbReference type="PANTHER" id="PTHR43711">
    <property type="entry name" value="TWO-COMPONENT HISTIDINE KINASE"/>
    <property type="match status" value="1"/>
</dbReference>
<dbReference type="GO" id="GO:0004673">
    <property type="term" value="F:protein histidine kinase activity"/>
    <property type="evidence" value="ECO:0007669"/>
    <property type="project" value="UniProtKB-EC"/>
</dbReference>
<evidence type="ECO:0000313" key="9">
    <source>
        <dbReference type="Proteomes" id="UP000012313"/>
    </source>
</evidence>
<dbReference type="PANTHER" id="PTHR43711:SF1">
    <property type="entry name" value="HISTIDINE KINASE 1"/>
    <property type="match status" value="1"/>
</dbReference>
<dbReference type="InterPro" id="IPR011623">
    <property type="entry name" value="7TMR_DISM_rcpt_extracell_dom1"/>
</dbReference>
<dbReference type="CDD" id="cd00075">
    <property type="entry name" value="HATPase"/>
    <property type="match status" value="1"/>
</dbReference>
<dbReference type="RefSeq" id="WP_003001036.1">
    <property type="nucleotide sequence ID" value="NZ_AOHC02000026.1"/>
</dbReference>
<keyword evidence="3" id="KW-0808">Transferase</keyword>
<dbReference type="OrthoDB" id="344288at2"/>
<evidence type="ECO:0000256" key="4">
    <source>
        <dbReference type="ARBA" id="ARBA00022777"/>
    </source>
</evidence>
<keyword evidence="5" id="KW-0902">Two-component regulatory system</keyword>
<proteinExistence type="predicted"/>
<feature type="transmembrane region" description="Helical" evidence="6">
    <location>
        <begin position="330"/>
        <end position="351"/>
    </location>
</feature>
<feature type="domain" description="Histidine kinase" evidence="7">
    <location>
        <begin position="625"/>
        <end position="834"/>
    </location>
</feature>
<keyword evidence="6" id="KW-0812">Transmembrane</keyword>
<dbReference type="InterPro" id="IPR005467">
    <property type="entry name" value="His_kinase_dom"/>
</dbReference>
<dbReference type="GO" id="GO:0000160">
    <property type="term" value="P:phosphorelay signal transduction system"/>
    <property type="evidence" value="ECO:0007669"/>
    <property type="project" value="UniProtKB-KW"/>
</dbReference>
<protein>
    <recommendedName>
        <fullName evidence="2">histidine kinase</fullName>
        <ecNumber evidence="2">2.7.13.3</ecNumber>
    </recommendedName>
</protein>
<feature type="transmembrane region" description="Helical" evidence="6">
    <location>
        <begin position="358"/>
        <end position="380"/>
    </location>
</feature>
<evidence type="ECO:0000256" key="6">
    <source>
        <dbReference type="SAM" id="Phobius"/>
    </source>
</evidence>
<organism evidence="8 9">
    <name type="scientific">Leptospira weilii serovar Ranarum str. ICFT</name>
    <dbReference type="NCBI Taxonomy" id="1218598"/>
    <lineage>
        <taxon>Bacteria</taxon>
        <taxon>Pseudomonadati</taxon>
        <taxon>Spirochaetota</taxon>
        <taxon>Spirochaetia</taxon>
        <taxon>Leptospirales</taxon>
        <taxon>Leptospiraceae</taxon>
        <taxon>Leptospira</taxon>
    </lineage>
</organism>
<keyword evidence="9" id="KW-1185">Reference proteome</keyword>
<dbReference type="SMART" id="SM00387">
    <property type="entry name" value="HATPase_c"/>
    <property type="match status" value="1"/>
</dbReference>
<comment type="caution">
    <text evidence="8">The sequence shown here is derived from an EMBL/GenBank/DDBJ whole genome shotgun (WGS) entry which is preliminary data.</text>
</comment>
<accession>N1WQI1</accession>
<feature type="transmembrane region" description="Helical" evidence="6">
    <location>
        <begin position="271"/>
        <end position="288"/>
    </location>
</feature>
<dbReference type="SUPFAM" id="SSF55874">
    <property type="entry name" value="ATPase domain of HSP90 chaperone/DNA topoisomerase II/histidine kinase"/>
    <property type="match status" value="1"/>
</dbReference>
<evidence type="ECO:0000259" key="7">
    <source>
        <dbReference type="PROSITE" id="PS50109"/>
    </source>
</evidence>
<reference evidence="8" key="1">
    <citation type="submission" date="2013-03" db="EMBL/GenBank/DDBJ databases">
        <authorList>
            <person name="Harkins D.M."/>
            <person name="Durkin A.S."/>
            <person name="Brinkac L.M."/>
            <person name="Haft D.H."/>
            <person name="Selengut J.D."/>
            <person name="Sanka R."/>
            <person name="DePew J."/>
            <person name="Purushe J."/>
            <person name="Hartskeerl R.A."/>
            <person name="Ahmed A."/>
            <person name="van der Linden H."/>
            <person name="Goris M.G.A."/>
            <person name="Vinetz J.M."/>
            <person name="Sutton G.G."/>
            <person name="Nierman W.C."/>
            <person name="Fouts D.E."/>
        </authorList>
    </citation>
    <scope>NUCLEOTIDE SEQUENCE [LARGE SCALE GENOMIC DNA]</scope>
    <source>
        <strain evidence="8">ICFT</strain>
    </source>
</reference>
<dbReference type="Pfam" id="PF07695">
    <property type="entry name" value="7TMR-DISM_7TM"/>
    <property type="match status" value="1"/>
</dbReference>
<gene>
    <name evidence="8" type="ORF">LEP1GSC060_1743</name>
</gene>
<dbReference type="PRINTS" id="PR00344">
    <property type="entry name" value="BCTRLSENSOR"/>
</dbReference>
<dbReference type="AlphaFoldDB" id="N1WQI1"/>
<dbReference type="InterPro" id="IPR050736">
    <property type="entry name" value="Sensor_HK_Regulatory"/>
</dbReference>
<dbReference type="InterPro" id="IPR004358">
    <property type="entry name" value="Sig_transdc_His_kin-like_C"/>
</dbReference>
<feature type="transmembrane region" description="Helical" evidence="6">
    <location>
        <begin position="300"/>
        <end position="318"/>
    </location>
</feature>
<keyword evidence="4" id="KW-0418">Kinase</keyword>
<name>N1WQI1_9LEPT</name>
<keyword evidence="6" id="KW-1133">Transmembrane helix</keyword>
<dbReference type="Gene3D" id="1.10.287.130">
    <property type="match status" value="1"/>
</dbReference>
<dbReference type="PROSITE" id="PS50109">
    <property type="entry name" value="HIS_KIN"/>
    <property type="match status" value="1"/>
</dbReference>
<dbReference type="SUPFAM" id="SSF49785">
    <property type="entry name" value="Galactose-binding domain-like"/>
    <property type="match status" value="1"/>
</dbReference>